<accession>A0A6A4XHC6</accession>
<dbReference type="SUPFAM" id="SSF50044">
    <property type="entry name" value="SH3-domain"/>
    <property type="match status" value="1"/>
</dbReference>
<dbReference type="Gene3D" id="2.30.30.40">
    <property type="entry name" value="SH3 Domains"/>
    <property type="match status" value="1"/>
</dbReference>
<evidence type="ECO:0000256" key="3">
    <source>
        <dbReference type="SAM" id="MobiDB-lite"/>
    </source>
</evidence>
<dbReference type="AlphaFoldDB" id="A0A6A4XHC6"/>
<keyword evidence="6" id="KW-1185">Reference proteome</keyword>
<dbReference type="InterPro" id="IPR001452">
    <property type="entry name" value="SH3_domain"/>
</dbReference>
<dbReference type="Pfam" id="PF09431">
    <property type="entry name" value="SPIN90_LRD"/>
    <property type="match status" value="1"/>
</dbReference>
<evidence type="ECO:0000256" key="1">
    <source>
        <dbReference type="ARBA" id="ARBA00022443"/>
    </source>
</evidence>
<dbReference type="InterPro" id="IPR036028">
    <property type="entry name" value="SH3-like_dom_sf"/>
</dbReference>
<evidence type="ECO:0000313" key="5">
    <source>
        <dbReference type="EMBL" id="KAF0314322.1"/>
    </source>
</evidence>
<dbReference type="GO" id="GO:0006897">
    <property type="term" value="P:endocytosis"/>
    <property type="evidence" value="ECO:0007669"/>
    <property type="project" value="TreeGrafter"/>
</dbReference>
<dbReference type="InterPro" id="IPR030125">
    <property type="entry name" value="SPIN90/Ldb17"/>
</dbReference>
<dbReference type="PANTHER" id="PTHR13357">
    <property type="entry name" value="SH3 ADAPTER PROTEIN SPIN90 NCK INTERACTING PROTEIN WITH SH3 DOMAIN"/>
    <property type="match status" value="1"/>
</dbReference>
<feature type="domain" description="SH3" evidence="4">
    <location>
        <begin position="1"/>
        <end position="59"/>
    </location>
</feature>
<dbReference type="OrthoDB" id="6368738at2759"/>
<protein>
    <submittedName>
        <fullName evidence="5">NCK-interacting protein with SH3 domain</fullName>
    </submittedName>
</protein>
<dbReference type="GO" id="GO:0071933">
    <property type="term" value="F:Arp2/3 complex binding"/>
    <property type="evidence" value="ECO:0007669"/>
    <property type="project" value="TreeGrafter"/>
</dbReference>
<dbReference type="PANTHER" id="PTHR13357:SF1">
    <property type="entry name" value="NCK-INTERACTING PROTEIN WITH SH3 DOMAIN"/>
    <property type="match status" value="1"/>
</dbReference>
<feature type="compositionally biased region" description="Pro residues" evidence="3">
    <location>
        <begin position="151"/>
        <end position="161"/>
    </location>
</feature>
<sequence length="579" mass="64559">MLKAKYPLQAPHPKALSFSAGDRFLPLHSPNKEKEWWLVLSKDAEVGYIPMNYVLYLPATTADITGFLQRGSDRLVSSSLSADQQAVQRRRLVQLAQRYRARDTAGDQLYRLEEPAARPVSSLSLFPDDESNTTEHVQTNGDDREATPVPDSEPQPQPQPEPEPERPLPAAFGRSLVDLVRQHTSASHQACQATVQALMGALKQAAPSVQPVVDQVLSQLSSADRDAAELLSSPDGRRLRVILEEMTSCADDQQQRSWQLHCDEPAIIEYLQELSTILTNADPCVSRRALESDQMSGVLALARLYQMEPRWLIRQPLTQALGLACGLHRDCISLLLSSVLPSELARDMQSSVTDDIRLSHSALLLSMILCMGEKLPHCHMEMLGAGFVSFLLETLERPPPEVSDDTADLLLTVLLALNLQYGSPTENQLLAALRQRDCARVFTEKVMLLFNREEDPVRVFDHEPAPAHSVVKLMVDLFSEPAGTRLFYTNDVRVLVDIVVRNLADLSPGDPRRHEYLRLCGRLLASEGYSEHGHRSADILLCLRRIATEEEMDGDETQPRDRQLATTTLALHGEMLEAL</sequence>
<dbReference type="EMBL" id="VIIS01000031">
    <property type="protein sequence ID" value="KAF0314322.1"/>
    <property type="molecule type" value="Genomic_DNA"/>
</dbReference>
<dbReference type="Proteomes" id="UP000440578">
    <property type="component" value="Unassembled WGS sequence"/>
</dbReference>
<keyword evidence="1 2" id="KW-0728">SH3 domain</keyword>
<dbReference type="SUPFAM" id="SSF48371">
    <property type="entry name" value="ARM repeat"/>
    <property type="match status" value="1"/>
</dbReference>
<evidence type="ECO:0000256" key="2">
    <source>
        <dbReference type="PROSITE-ProRule" id="PRU00192"/>
    </source>
</evidence>
<reference evidence="5 6" key="1">
    <citation type="submission" date="2019-07" db="EMBL/GenBank/DDBJ databases">
        <title>Draft genome assembly of a fouling barnacle, Amphibalanus amphitrite (Darwin, 1854): The first reference genome for Thecostraca.</title>
        <authorList>
            <person name="Kim W."/>
        </authorList>
    </citation>
    <scope>NUCLEOTIDE SEQUENCE [LARGE SCALE GENOMIC DNA]</scope>
    <source>
        <strain evidence="5">SNU_AA5</strain>
        <tissue evidence="5">Soma without cirri and trophi</tissue>
    </source>
</reference>
<evidence type="ECO:0000259" key="4">
    <source>
        <dbReference type="PROSITE" id="PS50002"/>
    </source>
</evidence>
<comment type="caution">
    <text evidence="5">The sequence shown here is derived from an EMBL/GenBank/DDBJ whole genome shotgun (WGS) entry which is preliminary data.</text>
</comment>
<proteinExistence type="predicted"/>
<dbReference type="InterPro" id="IPR016024">
    <property type="entry name" value="ARM-type_fold"/>
</dbReference>
<name>A0A6A4XHC6_AMPAM</name>
<gene>
    <name evidence="5" type="primary">Nckipsd</name>
    <name evidence="5" type="ORF">FJT64_015202</name>
</gene>
<dbReference type="Pfam" id="PF00018">
    <property type="entry name" value="SH3_1"/>
    <property type="match status" value="1"/>
</dbReference>
<dbReference type="PROSITE" id="PS50002">
    <property type="entry name" value="SH3"/>
    <property type="match status" value="1"/>
</dbReference>
<feature type="region of interest" description="Disordered" evidence="3">
    <location>
        <begin position="120"/>
        <end position="169"/>
    </location>
</feature>
<organism evidence="5 6">
    <name type="scientific">Amphibalanus amphitrite</name>
    <name type="common">Striped barnacle</name>
    <name type="synonym">Balanus amphitrite</name>
    <dbReference type="NCBI Taxonomy" id="1232801"/>
    <lineage>
        <taxon>Eukaryota</taxon>
        <taxon>Metazoa</taxon>
        <taxon>Ecdysozoa</taxon>
        <taxon>Arthropoda</taxon>
        <taxon>Crustacea</taxon>
        <taxon>Multicrustacea</taxon>
        <taxon>Cirripedia</taxon>
        <taxon>Thoracica</taxon>
        <taxon>Thoracicalcarea</taxon>
        <taxon>Balanomorpha</taxon>
        <taxon>Balanoidea</taxon>
        <taxon>Balanidae</taxon>
        <taxon>Amphibalaninae</taxon>
        <taxon>Amphibalanus</taxon>
    </lineage>
</organism>
<dbReference type="InterPro" id="IPR018556">
    <property type="entry name" value="SPIN90/Ldb17_LRD"/>
</dbReference>
<evidence type="ECO:0000313" key="6">
    <source>
        <dbReference type="Proteomes" id="UP000440578"/>
    </source>
</evidence>